<evidence type="ECO:0000256" key="1">
    <source>
        <dbReference type="SAM" id="MobiDB-lite"/>
    </source>
</evidence>
<dbReference type="EMBL" id="AP014960">
    <property type="protein sequence ID" value="BAS88974.1"/>
    <property type="molecule type" value="Genomic_DNA"/>
</dbReference>
<gene>
    <name evidence="2" type="ordered locus">Os04g0392700</name>
    <name evidence="2" type="ORF">OSNPB_040392700</name>
</gene>
<feature type="non-terminal residue" evidence="2">
    <location>
        <position position="67"/>
    </location>
</feature>
<keyword evidence="3" id="KW-1185">Reference proteome</keyword>
<reference evidence="2 3" key="3">
    <citation type="journal article" date="2013" name="Rice">
        <title>Improvement of the Oryza sativa Nipponbare reference genome using next generation sequence and optical map data.</title>
        <authorList>
            <person name="Kawahara Y."/>
            <person name="de la Bastide M."/>
            <person name="Hamilton J.P."/>
            <person name="Kanamori H."/>
            <person name="McCombie W.R."/>
            <person name="Ouyang S."/>
            <person name="Schwartz D.C."/>
            <person name="Tanaka T."/>
            <person name="Wu J."/>
            <person name="Zhou S."/>
            <person name="Childs K.L."/>
            <person name="Davidson R.M."/>
            <person name="Lin H."/>
            <person name="Quesada-Ocampo L."/>
            <person name="Vaillancourt B."/>
            <person name="Sakai H."/>
            <person name="Lee S.S."/>
            <person name="Kim J."/>
            <person name="Numa H."/>
            <person name="Itoh T."/>
            <person name="Buell C.R."/>
            <person name="Matsumoto T."/>
        </authorList>
    </citation>
    <scope>NUCLEOTIDE SEQUENCE [LARGE SCALE GENOMIC DNA]</scope>
    <source>
        <strain evidence="3">cv. Nipponbare</strain>
    </source>
</reference>
<organism evidence="2 3">
    <name type="scientific">Oryza sativa subsp. japonica</name>
    <name type="common">Rice</name>
    <dbReference type="NCBI Taxonomy" id="39947"/>
    <lineage>
        <taxon>Eukaryota</taxon>
        <taxon>Viridiplantae</taxon>
        <taxon>Streptophyta</taxon>
        <taxon>Embryophyta</taxon>
        <taxon>Tracheophyta</taxon>
        <taxon>Spermatophyta</taxon>
        <taxon>Magnoliopsida</taxon>
        <taxon>Liliopsida</taxon>
        <taxon>Poales</taxon>
        <taxon>Poaceae</taxon>
        <taxon>BOP clade</taxon>
        <taxon>Oryzoideae</taxon>
        <taxon>Oryzeae</taxon>
        <taxon>Oryzinae</taxon>
        <taxon>Oryza</taxon>
        <taxon>Oryza sativa</taxon>
    </lineage>
</organism>
<dbReference type="InParanoid" id="A0A0P0W9Q0"/>
<dbReference type="Gramene" id="Os04t0392700-01">
    <property type="protein sequence ID" value="Os04t0392700-01"/>
    <property type="gene ID" value="Os04g0392700"/>
</dbReference>
<sequence length="67" mass="7377">IRQFQSIEQEESRHHDSQGFSYHGGTQSSYAEDGEHLQKAQTCYPWGKQTQVPCRGGGRGGKGRGGP</sequence>
<evidence type="ECO:0000313" key="2">
    <source>
        <dbReference type="EMBL" id="BAS88974.1"/>
    </source>
</evidence>
<proteinExistence type="predicted"/>
<dbReference type="PaxDb" id="39947-A0A0P0W9Q0"/>
<feature type="compositionally biased region" description="Gly residues" evidence="1">
    <location>
        <begin position="55"/>
        <end position="67"/>
    </location>
</feature>
<reference evidence="2 3" key="2">
    <citation type="journal article" date="2013" name="Plant Cell Physiol.">
        <title>Rice Annotation Project Database (RAP-DB): an integrative and interactive database for rice genomics.</title>
        <authorList>
            <person name="Sakai H."/>
            <person name="Lee S.S."/>
            <person name="Tanaka T."/>
            <person name="Numa H."/>
            <person name="Kim J."/>
            <person name="Kawahara Y."/>
            <person name="Wakimoto H."/>
            <person name="Yang C.C."/>
            <person name="Iwamoto M."/>
            <person name="Abe T."/>
            <person name="Yamada Y."/>
            <person name="Muto A."/>
            <person name="Inokuchi H."/>
            <person name="Ikemura T."/>
            <person name="Matsumoto T."/>
            <person name="Sasaki T."/>
            <person name="Itoh T."/>
        </authorList>
    </citation>
    <scope>NUCLEOTIDE SEQUENCE [LARGE SCALE GENOMIC DNA]</scope>
    <source>
        <strain evidence="3">cv. Nipponbare</strain>
    </source>
</reference>
<feature type="compositionally biased region" description="Polar residues" evidence="1">
    <location>
        <begin position="18"/>
        <end position="30"/>
    </location>
</feature>
<accession>A0A0P0W9Q0</accession>
<reference evidence="3" key="1">
    <citation type="journal article" date="2005" name="Nature">
        <title>The map-based sequence of the rice genome.</title>
        <authorList>
            <consortium name="International rice genome sequencing project (IRGSP)"/>
            <person name="Matsumoto T."/>
            <person name="Wu J."/>
            <person name="Kanamori H."/>
            <person name="Katayose Y."/>
            <person name="Fujisawa M."/>
            <person name="Namiki N."/>
            <person name="Mizuno H."/>
            <person name="Yamamoto K."/>
            <person name="Antonio B.A."/>
            <person name="Baba T."/>
            <person name="Sakata K."/>
            <person name="Nagamura Y."/>
            <person name="Aoki H."/>
            <person name="Arikawa K."/>
            <person name="Arita K."/>
            <person name="Bito T."/>
            <person name="Chiden Y."/>
            <person name="Fujitsuka N."/>
            <person name="Fukunaka R."/>
            <person name="Hamada M."/>
            <person name="Harada C."/>
            <person name="Hayashi A."/>
            <person name="Hijishita S."/>
            <person name="Honda M."/>
            <person name="Hosokawa S."/>
            <person name="Ichikawa Y."/>
            <person name="Idonuma A."/>
            <person name="Iijima M."/>
            <person name="Ikeda M."/>
            <person name="Ikeno M."/>
            <person name="Ito K."/>
            <person name="Ito S."/>
            <person name="Ito T."/>
            <person name="Ito Y."/>
            <person name="Ito Y."/>
            <person name="Iwabuchi A."/>
            <person name="Kamiya K."/>
            <person name="Karasawa W."/>
            <person name="Kurita K."/>
            <person name="Katagiri S."/>
            <person name="Kikuta A."/>
            <person name="Kobayashi H."/>
            <person name="Kobayashi N."/>
            <person name="Machita K."/>
            <person name="Maehara T."/>
            <person name="Masukawa M."/>
            <person name="Mizubayashi T."/>
            <person name="Mukai Y."/>
            <person name="Nagasaki H."/>
            <person name="Nagata Y."/>
            <person name="Naito S."/>
            <person name="Nakashima M."/>
            <person name="Nakama Y."/>
            <person name="Nakamichi Y."/>
            <person name="Nakamura M."/>
            <person name="Meguro A."/>
            <person name="Negishi M."/>
            <person name="Ohta I."/>
            <person name="Ohta T."/>
            <person name="Okamoto M."/>
            <person name="Ono N."/>
            <person name="Saji S."/>
            <person name="Sakaguchi M."/>
            <person name="Sakai K."/>
            <person name="Shibata M."/>
            <person name="Shimokawa T."/>
            <person name="Song J."/>
            <person name="Takazaki Y."/>
            <person name="Terasawa K."/>
            <person name="Tsugane M."/>
            <person name="Tsuji K."/>
            <person name="Ueda S."/>
            <person name="Waki K."/>
            <person name="Yamagata H."/>
            <person name="Yamamoto M."/>
            <person name="Yamamoto S."/>
            <person name="Yamane H."/>
            <person name="Yoshiki S."/>
            <person name="Yoshihara R."/>
            <person name="Yukawa K."/>
            <person name="Zhong H."/>
            <person name="Yano M."/>
            <person name="Yuan Q."/>
            <person name="Ouyang S."/>
            <person name="Liu J."/>
            <person name="Jones K.M."/>
            <person name="Gansberger K."/>
            <person name="Moffat K."/>
            <person name="Hill J."/>
            <person name="Bera J."/>
            <person name="Fadrosh D."/>
            <person name="Jin S."/>
            <person name="Johri S."/>
            <person name="Kim M."/>
            <person name="Overton L."/>
            <person name="Reardon M."/>
            <person name="Tsitrin T."/>
            <person name="Vuong H."/>
            <person name="Weaver B."/>
            <person name="Ciecko A."/>
            <person name="Tallon L."/>
            <person name="Jackson J."/>
            <person name="Pai G."/>
            <person name="Aken S.V."/>
            <person name="Utterback T."/>
            <person name="Reidmuller S."/>
            <person name="Feldblyum T."/>
            <person name="Hsiao J."/>
            <person name="Zismann V."/>
            <person name="Iobst S."/>
            <person name="de Vazeille A.R."/>
            <person name="Buell C.R."/>
            <person name="Ying K."/>
            <person name="Li Y."/>
            <person name="Lu T."/>
            <person name="Huang Y."/>
            <person name="Zhao Q."/>
            <person name="Feng Q."/>
            <person name="Zhang L."/>
            <person name="Zhu J."/>
            <person name="Weng Q."/>
            <person name="Mu J."/>
            <person name="Lu Y."/>
            <person name="Fan D."/>
            <person name="Liu Y."/>
            <person name="Guan J."/>
            <person name="Zhang Y."/>
            <person name="Yu S."/>
            <person name="Liu X."/>
            <person name="Zhang Y."/>
            <person name="Hong G."/>
            <person name="Han B."/>
            <person name="Choisne N."/>
            <person name="Demange N."/>
            <person name="Orjeda G."/>
            <person name="Samain S."/>
            <person name="Cattolico L."/>
            <person name="Pelletier E."/>
            <person name="Couloux A."/>
            <person name="Segurens B."/>
            <person name="Wincker P."/>
            <person name="D'Hont A."/>
            <person name="Scarpelli C."/>
            <person name="Weissenbach J."/>
            <person name="Salanoubat M."/>
            <person name="Quetier F."/>
            <person name="Yu Y."/>
            <person name="Kim H.R."/>
            <person name="Rambo T."/>
            <person name="Currie J."/>
            <person name="Collura K."/>
            <person name="Luo M."/>
            <person name="Yang T."/>
            <person name="Ammiraju J.S.S."/>
            <person name="Engler F."/>
            <person name="Soderlund C."/>
            <person name="Wing R.A."/>
            <person name="Palmer L.E."/>
            <person name="de la Bastide M."/>
            <person name="Spiegel L."/>
            <person name="Nascimento L."/>
            <person name="Zutavern T."/>
            <person name="O'Shaughnessy A."/>
            <person name="Dike S."/>
            <person name="Dedhia N."/>
            <person name="Preston R."/>
            <person name="Balija V."/>
            <person name="McCombie W.R."/>
            <person name="Chow T."/>
            <person name="Chen H."/>
            <person name="Chung M."/>
            <person name="Chen C."/>
            <person name="Shaw J."/>
            <person name="Wu H."/>
            <person name="Hsiao K."/>
            <person name="Chao Y."/>
            <person name="Chu M."/>
            <person name="Cheng C."/>
            <person name="Hour A."/>
            <person name="Lee P."/>
            <person name="Lin S."/>
            <person name="Lin Y."/>
            <person name="Liou J."/>
            <person name="Liu S."/>
            <person name="Hsing Y."/>
            <person name="Raghuvanshi S."/>
            <person name="Mohanty A."/>
            <person name="Bharti A.K."/>
            <person name="Gaur A."/>
            <person name="Gupta V."/>
            <person name="Kumar D."/>
            <person name="Ravi V."/>
            <person name="Vij S."/>
            <person name="Kapur A."/>
            <person name="Khurana P."/>
            <person name="Khurana P."/>
            <person name="Khurana J.P."/>
            <person name="Tyagi A.K."/>
            <person name="Gaikwad K."/>
            <person name="Singh A."/>
            <person name="Dalal V."/>
            <person name="Srivastava S."/>
            <person name="Dixit A."/>
            <person name="Pal A.K."/>
            <person name="Ghazi I.A."/>
            <person name="Yadav M."/>
            <person name="Pandit A."/>
            <person name="Bhargava A."/>
            <person name="Sureshbabu K."/>
            <person name="Batra K."/>
            <person name="Sharma T.R."/>
            <person name="Mohapatra T."/>
            <person name="Singh N.K."/>
            <person name="Messing J."/>
            <person name="Nelson A.B."/>
            <person name="Fuks G."/>
            <person name="Kavchok S."/>
            <person name="Keizer G."/>
            <person name="Linton E."/>
            <person name="Llaca V."/>
            <person name="Song R."/>
            <person name="Tanyolac B."/>
            <person name="Young S."/>
            <person name="Ho-Il K."/>
            <person name="Hahn J.H."/>
            <person name="Sangsakoo G."/>
            <person name="Vanavichit A."/>
            <person name="de Mattos Luiz.A.T."/>
            <person name="Zimmer P.D."/>
            <person name="Malone G."/>
            <person name="Dellagostin O."/>
            <person name="de Oliveira A.C."/>
            <person name="Bevan M."/>
            <person name="Bancroft I."/>
            <person name="Minx P."/>
            <person name="Cordum H."/>
            <person name="Wilson R."/>
            <person name="Cheng Z."/>
            <person name="Jin W."/>
            <person name="Jiang J."/>
            <person name="Leong S.A."/>
            <person name="Iwama H."/>
            <person name="Gojobori T."/>
            <person name="Itoh T."/>
            <person name="Niimura Y."/>
            <person name="Fujii Y."/>
            <person name="Habara T."/>
            <person name="Sakai H."/>
            <person name="Sato Y."/>
            <person name="Wilson G."/>
            <person name="Kumar K."/>
            <person name="McCouch S."/>
            <person name="Juretic N."/>
            <person name="Hoen D."/>
            <person name="Wright S."/>
            <person name="Bruskiewich R."/>
            <person name="Bureau T."/>
            <person name="Miyao A."/>
            <person name="Hirochika H."/>
            <person name="Nishikawa T."/>
            <person name="Kadowaki K."/>
            <person name="Sugiura M."/>
            <person name="Burr B."/>
            <person name="Sasaki T."/>
        </authorList>
    </citation>
    <scope>NUCLEOTIDE SEQUENCE [LARGE SCALE GENOMIC DNA]</scope>
    <source>
        <strain evidence="3">cv. Nipponbare</strain>
    </source>
</reference>
<evidence type="ECO:0000313" key="3">
    <source>
        <dbReference type="Proteomes" id="UP000059680"/>
    </source>
</evidence>
<name>A0A0P0W9Q0_ORYSJ</name>
<protein>
    <submittedName>
        <fullName evidence="2">Os04g0392700 protein</fullName>
    </submittedName>
</protein>
<dbReference type="Proteomes" id="UP000059680">
    <property type="component" value="Chromosome 4"/>
</dbReference>
<feature type="region of interest" description="Disordered" evidence="1">
    <location>
        <begin position="1"/>
        <end position="67"/>
    </location>
</feature>
<dbReference type="AlphaFoldDB" id="A0A0P0W9Q0"/>